<reference evidence="1 3" key="2">
    <citation type="journal article" date="2014" name="BMC Genomics">
        <title>An improved genome release (version Mt4.0) for the model legume Medicago truncatula.</title>
        <authorList>
            <person name="Tang H."/>
            <person name="Krishnakumar V."/>
            <person name="Bidwell S."/>
            <person name="Rosen B."/>
            <person name="Chan A."/>
            <person name="Zhou S."/>
            <person name="Gentzbittel L."/>
            <person name="Childs K.L."/>
            <person name="Yandell M."/>
            <person name="Gundlach H."/>
            <person name="Mayer K.F."/>
            <person name="Schwartz D.C."/>
            <person name="Town C.D."/>
        </authorList>
    </citation>
    <scope>GENOME REANNOTATION</scope>
    <source>
        <strain evidence="2 3">cv. Jemalong A17</strain>
    </source>
</reference>
<dbReference type="STRING" id="3880.G7LC84"/>
<accession>G7LC84</accession>
<dbReference type="Gene3D" id="3.40.220.10">
    <property type="entry name" value="Leucine Aminopeptidase, subunit E, domain 1"/>
    <property type="match status" value="1"/>
</dbReference>
<dbReference type="HOGENOM" id="CLU_2486849_0_0_1"/>
<proteinExistence type="predicted"/>
<dbReference type="eggNOG" id="KOG2134">
    <property type="taxonomic scope" value="Eukaryota"/>
</dbReference>
<gene>
    <name evidence="1" type="ordered locus">MTR_8g092520</name>
</gene>
<dbReference type="AlphaFoldDB" id="G7LC84"/>
<dbReference type="InterPro" id="IPR043472">
    <property type="entry name" value="Macro_dom-like"/>
</dbReference>
<organism evidence="1 3">
    <name type="scientific">Medicago truncatula</name>
    <name type="common">Barrel medic</name>
    <name type="synonym">Medicago tribuloides</name>
    <dbReference type="NCBI Taxonomy" id="3880"/>
    <lineage>
        <taxon>Eukaryota</taxon>
        <taxon>Viridiplantae</taxon>
        <taxon>Streptophyta</taxon>
        <taxon>Embryophyta</taxon>
        <taxon>Tracheophyta</taxon>
        <taxon>Spermatophyta</taxon>
        <taxon>Magnoliopsida</taxon>
        <taxon>eudicotyledons</taxon>
        <taxon>Gunneridae</taxon>
        <taxon>Pentapetalae</taxon>
        <taxon>rosids</taxon>
        <taxon>fabids</taxon>
        <taxon>Fabales</taxon>
        <taxon>Fabaceae</taxon>
        <taxon>Papilionoideae</taxon>
        <taxon>50 kb inversion clade</taxon>
        <taxon>NPAAA clade</taxon>
        <taxon>Hologalegina</taxon>
        <taxon>IRL clade</taxon>
        <taxon>Trifolieae</taxon>
        <taxon>Medicago</taxon>
    </lineage>
</organism>
<dbReference type="Proteomes" id="UP000002051">
    <property type="component" value="Chromosome 8"/>
</dbReference>
<dbReference type="PaxDb" id="3880-AET04643"/>
<reference evidence="1 3" key="1">
    <citation type="journal article" date="2011" name="Nature">
        <title>The Medicago genome provides insight into the evolution of rhizobial symbioses.</title>
        <authorList>
            <person name="Young N.D."/>
            <person name="Debelle F."/>
            <person name="Oldroyd G.E."/>
            <person name="Geurts R."/>
            <person name="Cannon S.B."/>
            <person name="Udvardi M.K."/>
            <person name="Benedito V.A."/>
            <person name="Mayer K.F."/>
            <person name="Gouzy J."/>
            <person name="Schoof H."/>
            <person name="Van de Peer Y."/>
            <person name="Proost S."/>
            <person name="Cook D.R."/>
            <person name="Meyers B.C."/>
            <person name="Spannagl M."/>
            <person name="Cheung F."/>
            <person name="De Mita S."/>
            <person name="Krishnakumar V."/>
            <person name="Gundlach H."/>
            <person name="Zhou S."/>
            <person name="Mudge J."/>
            <person name="Bharti A.K."/>
            <person name="Murray J.D."/>
            <person name="Naoumkina M.A."/>
            <person name="Rosen B."/>
            <person name="Silverstein K.A."/>
            <person name="Tang H."/>
            <person name="Rombauts S."/>
            <person name="Zhao P.X."/>
            <person name="Zhou P."/>
            <person name="Barbe V."/>
            <person name="Bardou P."/>
            <person name="Bechner M."/>
            <person name="Bellec A."/>
            <person name="Berger A."/>
            <person name="Berges H."/>
            <person name="Bidwell S."/>
            <person name="Bisseling T."/>
            <person name="Choisne N."/>
            <person name="Couloux A."/>
            <person name="Denny R."/>
            <person name="Deshpande S."/>
            <person name="Dai X."/>
            <person name="Doyle J.J."/>
            <person name="Dudez A.M."/>
            <person name="Farmer A.D."/>
            <person name="Fouteau S."/>
            <person name="Franken C."/>
            <person name="Gibelin C."/>
            <person name="Gish J."/>
            <person name="Goldstein S."/>
            <person name="Gonzalez A.J."/>
            <person name="Green P.J."/>
            <person name="Hallab A."/>
            <person name="Hartog M."/>
            <person name="Hua A."/>
            <person name="Humphray S.J."/>
            <person name="Jeong D.H."/>
            <person name="Jing Y."/>
            <person name="Jocker A."/>
            <person name="Kenton S.M."/>
            <person name="Kim D.J."/>
            <person name="Klee K."/>
            <person name="Lai H."/>
            <person name="Lang C."/>
            <person name="Lin S."/>
            <person name="Macmil S.L."/>
            <person name="Magdelenat G."/>
            <person name="Matthews L."/>
            <person name="McCorrison J."/>
            <person name="Monaghan E.L."/>
            <person name="Mun J.H."/>
            <person name="Najar F.Z."/>
            <person name="Nicholson C."/>
            <person name="Noirot C."/>
            <person name="O'Bleness M."/>
            <person name="Paule C.R."/>
            <person name="Poulain J."/>
            <person name="Prion F."/>
            <person name="Qin B."/>
            <person name="Qu C."/>
            <person name="Retzel E.F."/>
            <person name="Riddle C."/>
            <person name="Sallet E."/>
            <person name="Samain S."/>
            <person name="Samson N."/>
            <person name="Sanders I."/>
            <person name="Saurat O."/>
            <person name="Scarpelli C."/>
            <person name="Schiex T."/>
            <person name="Segurens B."/>
            <person name="Severin A.J."/>
            <person name="Sherrier D.J."/>
            <person name="Shi R."/>
            <person name="Sims S."/>
            <person name="Singer S.R."/>
            <person name="Sinharoy S."/>
            <person name="Sterck L."/>
            <person name="Viollet A."/>
            <person name="Wang B.B."/>
            <person name="Wang K."/>
            <person name="Wang M."/>
            <person name="Wang X."/>
            <person name="Warfsmann J."/>
            <person name="Weissenbach J."/>
            <person name="White D.D."/>
            <person name="White J.D."/>
            <person name="Wiley G.B."/>
            <person name="Wincker P."/>
            <person name="Xing Y."/>
            <person name="Yang L."/>
            <person name="Yao Z."/>
            <person name="Ying F."/>
            <person name="Zhai J."/>
            <person name="Zhou L."/>
            <person name="Zuber A."/>
            <person name="Denarie J."/>
            <person name="Dixon R.A."/>
            <person name="May G.D."/>
            <person name="Schwartz D.C."/>
            <person name="Rogers J."/>
            <person name="Quetier F."/>
            <person name="Town C.D."/>
            <person name="Roe B.A."/>
        </authorList>
    </citation>
    <scope>NUCLEOTIDE SEQUENCE [LARGE SCALE GENOMIC DNA]</scope>
    <source>
        <strain evidence="1">A17</strain>
        <strain evidence="2 3">cv. Jemalong A17</strain>
    </source>
</reference>
<dbReference type="EnsemblPlants" id="AET04643">
    <property type="protein sequence ID" value="AET04643"/>
    <property type="gene ID" value="MTR_8g092520"/>
</dbReference>
<sequence length="87" mass="9245">MHLLPPMLKRLKPDGGGVNASIFDAAGPELESATKEKAKTLSPGNAVVVPLPSSSPFFTREGVTHVIHVLGLNKILKDSDYVTPQVI</sequence>
<protein>
    <submittedName>
        <fullName evidence="1">Transcription factor bHLH140-like protein, putative</fullName>
    </submittedName>
</protein>
<dbReference type="SUPFAM" id="SSF52949">
    <property type="entry name" value="Macro domain-like"/>
    <property type="match status" value="1"/>
</dbReference>
<keyword evidence="3" id="KW-1185">Reference proteome</keyword>
<dbReference type="EMBL" id="CM001224">
    <property type="protein sequence ID" value="AET04643.1"/>
    <property type="molecule type" value="Genomic_DNA"/>
</dbReference>
<evidence type="ECO:0000313" key="1">
    <source>
        <dbReference type="EMBL" id="AET04643.1"/>
    </source>
</evidence>
<evidence type="ECO:0000313" key="3">
    <source>
        <dbReference type="Proteomes" id="UP000002051"/>
    </source>
</evidence>
<name>G7LC84_MEDTR</name>
<reference evidence="2" key="3">
    <citation type="submission" date="2015-04" db="UniProtKB">
        <authorList>
            <consortium name="EnsemblPlants"/>
        </authorList>
    </citation>
    <scope>IDENTIFICATION</scope>
    <source>
        <strain evidence="2">cv. Jemalong A17</strain>
    </source>
</reference>
<evidence type="ECO:0000313" key="2">
    <source>
        <dbReference type="EnsemblPlants" id="AET04643"/>
    </source>
</evidence>